<dbReference type="Pfam" id="PF04389">
    <property type="entry name" value="Peptidase_M28"/>
    <property type="match status" value="1"/>
</dbReference>
<dbReference type="OrthoDB" id="3907302at2759"/>
<evidence type="ECO:0000259" key="6">
    <source>
        <dbReference type="Pfam" id="PF04389"/>
    </source>
</evidence>
<dbReference type="PANTHER" id="PTHR12283:SF6">
    <property type="entry name" value="GLUTAMINYL-PEPTIDE CYCLOTRANSFERASE-RELATED"/>
    <property type="match status" value="1"/>
</dbReference>
<dbReference type="GO" id="GO:0008270">
    <property type="term" value="F:zinc ion binding"/>
    <property type="evidence" value="ECO:0007669"/>
    <property type="project" value="TreeGrafter"/>
</dbReference>
<evidence type="ECO:0000313" key="7">
    <source>
        <dbReference type="Proteomes" id="UP001652661"/>
    </source>
</evidence>
<dbReference type="Gene3D" id="3.40.630.10">
    <property type="entry name" value="Zn peptidases"/>
    <property type="match status" value="1"/>
</dbReference>
<proteinExistence type="inferred from homology"/>
<reference evidence="8" key="1">
    <citation type="submission" date="2025-08" db="UniProtKB">
        <authorList>
            <consortium name="RefSeq"/>
        </authorList>
    </citation>
    <scope>IDENTIFICATION</scope>
    <source>
        <strain evidence="8">14028-0561.14</strain>
        <tissue evidence="8">Whole fly</tissue>
    </source>
</reference>
<keyword evidence="7" id="KW-1185">Reference proteome</keyword>
<evidence type="ECO:0000256" key="3">
    <source>
        <dbReference type="ARBA" id="ARBA00012012"/>
    </source>
</evidence>
<protein>
    <recommendedName>
        <fullName evidence="3">glutaminyl-peptide cyclotransferase</fullName>
        <ecNumber evidence="3">2.3.2.5</ecNumber>
    </recommendedName>
</protein>
<evidence type="ECO:0000256" key="4">
    <source>
        <dbReference type="ARBA" id="ARBA00022679"/>
    </source>
</evidence>
<name>A0A6P4JN18_DROKI</name>
<gene>
    <name evidence="8" type="primary">LOC108084423</name>
</gene>
<comment type="similarity">
    <text evidence="2">Belongs to the glutaminyl-peptide cyclotransferase family.</text>
</comment>
<organism evidence="7 8">
    <name type="scientific">Drosophila kikkawai</name>
    <name type="common">Fruit fly</name>
    <dbReference type="NCBI Taxonomy" id="30033"/>
    <lineage>
        <taxon>Eukaryota</taxon>
        <taxon>Metazoa</taxon>
        <taxon>Ecdysozoa</taxon>
        <taxon>Arthropoda</taxon>
        <taxon>Hexapoda</taxon>
        <taxon>Insecta</taxon>
        <taxon>Pterygota</taxon>
        <taxon>Neoptera</taxon>
        <taxon>Endopterygota</taxon>
        <taxon>Diptera</taxon>
        <taxon>Brachycera</taxon>
        <taxon>Muscomorpha</taxon>
        <taxon>Ephydroidea</taxon>
        <taxon>Drosophilidae</taxon>
        <taxon>Drosophila</taxon>
        <taxon>Sophophora</taxon>
    </lineage>
</organism>
<comment type="catalytic activity">
    <reaction evidence="1">
        <text>N-terminal L-glutaminyl-[peptide] = N-terminal 5-oxo-L-prolyl-[peptide] + NH4(+)</text>
        <dbReference type="Rhea" id="RHEA:23652"/>
        <dbReference type="Rhea" id="RHEA-COMP:11736"/>
        <dbReference type="Rhea" id="RHEA-COMP:11846"/>
        <dbReference type="ChEBI" id="CHEBI:28938"/>
        <dbReference type="ChEBI" id="CHEBI:64722"/>
        <dbReference type="ChEBI" id="CHEBI:87215"/>
        <dbReference type="EC" id="2.3.2.5"/>
    </reaction>
</comment>
<evidence type="ECO:0000256" key="1">
    <source>
        <dbReference type="ARBA" id="ARBA00000001"/>
    </source>
</evidence>
<dbReference type="AlphaFoldDB" id="A0A6P4JN18"/>
<dbReference type="InterPro" id="IPR040234">
    <property type="entry name" value="QC/QCL"/>
</dbReference>
<accession>A0A6P4JN18</accession>
<dbReference type="SUPFAM" id="SSF53187">
    <property type="entry name" value="Zn-dependent exopeptidases"/>
    <property type="match status" value="1"/>
</dbReference>
<dbReference type="Proteomes" id="UP001652661">
    <property type="component" value="Chromosome 3L"/>
</dbReference>
<keyword evidence="4" id="KW-0808">Transferase</keyword>
<evidence type="ECO:0000313" key="8">
    <source>
        <dbReference type="RefSeq" id="XP_017036118.1"/>
    </source>
</evidence>
<evidence type="ECO:0000256" key="2">
    <source>
        <dbReference type="ARBA" id="ARBA00006014"/>
    </source>
</evidence>
<dbReference type="RefSeq" id="XP_017036118.1">
    <property type="nucleotide sequence ID" value="XM_017180629.3"/>
</dbReference>
<dbReference type="InterPro" id="IPR007484">
    <property type="entry name" value="Peptidase_M28"/>
</dbReference>
<dbReference type="EC" id="2.3.2.5" evidence="3"/>
<evidence type="ECO:0000256" key="5">
    <source>
        <dbReference type="ARBA" id="ARBA00023315"/>
    </source>
</evidence>
<dbReference type="GeneID" id="108084423"/>
<dbReference type="GO" id="GO:0016603">
    <property type="term" value="F:glutaminyl-peptide cyclotransferase activity"/>
    <property type="evidence" value="ECO:0007669"/>
    <property type="project" value="UniProtKB-EC"/>
</dbReference>
<feature type="domain" description="Peptidase M28" evidence="6">
    <location>
        <begin position="87"/>
        <end position="302"/>
    </location>
</feature>
<dbReference type="PANTHER" id="PTHR12283">
    <property type="entry name" value="GLUTAMINYL-PEPTIDE CYCLOTRANSFERASE"/>
    <property type="match status" value="1"/>
</dbReference>
<sequence>MSGRTLLLVVFYVLLYVLVLRWAFQKPTHPFPDDEKYIRATLKKLLIARHVGSPGHAAVRDFLDKELMRLGFLSKSYDFFEGINYSNVVGYWNDQADQYLVLTSHYDGPSPRKEQEKDVLVSATDGAVSCAILLALARTFRLFARSLGPSTGLVLVFFDGHESQATEPEKKPKLYGSQHFVNSQIIPKDEIALVVSLNHIGAPNQTFPSFSEKNHKNHNRIANIERELRKSGKLVDSHVLFHKIVSYKNDLPDDHVPFKEYGVPVLHIAPPKYPDVHHTAADKAENLHWPTILNMIKILRHFIFDFLVSIDTDEYESDFYGYINGEYV</sequence>
<keyword evidence="5" id="KW-0012">Acyltransferase</keyword>